<evidence type="ECO:0000256" key="1">
    <source>
        <dbReference type="SAM" id="MobiDB-lite"/>
    </source>
</evidence>
<feature type="compositionally biased region" description="Polar residues" evidence="1">
    <location>
        <begin position="1"/>
        <end position="22"/>
    </location>
</feature>
<proteinExistence type="predicted"/>
<dbReference type="AlphaFoldDB" id="A0A5D3DIX7"/>
<accession>A0A5D3DIX7</accession>
<comment type="caution">
    <text evidence="2">The sequence shown here is derived from an EMBL/GenBank/DDBJ whole genome shotgun (WGS) entry which is preliminary data.</text>
</comment>
<name>A0A5D3DIX7_CUCMM</name>
<evidence type="ECO:0000313" key="2">
    <source>
        <dbReference type="EMBL" id="TYK23189.1"/>
    </source>
</evidence>
<feature type="compositionally biased region" description="Polar residues" evidence="1">
    <location>
        <begin position="49"/>
        <end position="59"/>
    </location>
</feature>
<feature type="compositionally biased region" description="Polar residues" evidence="1">
    <location>
        <begin position="115"/>
        <end position="128"/>
    </location>
</feature>
<protein>
    <recommendedName>
        <fullName evidence="4">Flocculation protein FLO11-like</fullName>
    </recommendedName>
</protein>
<gene>
    <name evidence="2" type="ORF">E5676_scaffold142G002190</name>
</gene>
<evidence type="ECO:0000313" key="3">
    <source>
        <dbReference type="Proteomes" id="UP000321947"/>
    </source>
</evidence>
<dbReference type="EMBL" id="SSTD01004586">
    <property type="protein sequence ID" value="TYK23189.1"/>
    <property type="molecule type" value="Genomic_DNA"/>
</dbReference>
<reference evidence="2 3" key="1">
    <citation type="submission" date="2019-08" db="EMBL/GenBank/DDBJ databases">
        <title>Draft genome sequences of two oriental melons (Cucumis melo L. var makuwa).</title>
        <authorList>
            <person name="Kwon S.-Y."/>
        </authorList>
    </citation>
    <scope>NUCLEOTIDE SEQUENCE [LARGE SCALE GENOMIC DNA]</scope>
    <source>
        <strain evidence="3">cv. Chang Bougi</strain>
        <tissue evidence="2">Leaf</tissue>
    </source>
</reference>
<feature type="region of interest" description="Disordered" evidence="1">
    <location>
        <begin position="1"/>
        <end position="180"/>
    </location>
</feature>
<evidence type="ECO:0008006" key="4">
    <source>
        <dbReference type="Google" id="ProtNLM"/>
    </source>
</evidence>
<organism evidence="2 3">
    <name type="scientific">Cucumis melo var. makuwa</name>
    <name type="common">Oriental melon</name>
    <dbReference type="NCBI Taxonomy" id="1194695"/>
    <lineage>
        <taxon>Eukaryota</taxon>
        <taxon>Viridiplantae</taxon>
        <taxon>Streptophyta</taxon>
        <taxon>Embryophyta</taxon>
        <taxon>Tracheophyta</taxon>
        <taxon>Spermatophyta</taxon>
        <taxon>Magnoliopsida</taxon>
        <taxon>eudicotyledons</taxon>
        <taxon>Gunneridae</taxon>
        <taxon>Pentapetalae</taxon>
        <taxon>rosids</taxon>
        <taxon>fabids</taxon>
        <taxon>Cucurbitales</taxon>
        <taxon>Cucurbitaceae</taxon>
        <taxon>Benincaseae</taxon>
        <taxon>Cucumis</taxon>
    </lineage>
</organism>
<sequence>MVNTRKGSYVSQQSEDAPNIISSPPPVQHARKTSGPVNSKNLPYDPPVSTHSQESSSTEGVFIPTPGGPRRSPAMPSGYSLSVHPSQSKSPASKPDAVPAHISGNTAAAHEEQIGVSQNEDQFASFTQDDIPHEDIPPPTDDLIAPSTEGRSKSPKVSQPPKRKTQQVRRNITTKTGRKKIPTNISSVPIDGISFHHEENVQRWNFVV</sequence>
<feature type="compositionally biased region" description="Polar residues" evidence="1">
    <location>
        <begin position="79"/>
        <end position="91"/>
    </location>
</feature>
<dbReference type="Proteomes" id="UP000321947">
    <property type="component" value="Unassembled WGS sequence"/>
</dbReference>